<accession>A0A088S3A8</accession>
<dbReference type="KEGG" id="lpan:LPMP_355740"/>
<evidence type="ECO:0000313" key="3">
    <source>
        <dbReference type="Proteomes" id="UP000063063"/>
    </source>
</evidence>
<dbReference type="EMBL" id="CP009404">
    <property type="protein sequence ID" value="AIO02704.1"/>
    <property type="molecule type" value="Genomic_DNA"/>
</dbReference>
<organism evidence="2 3">
    <name type="scientific">Leishmania panamensis</name>
    <dbReference type="NCBI Taxonomy" id="5679"/>
    <lineage>
        <taxon>Eukaryota</taxon>
        <taxon>Discoba</taxon>
        <taxon>Euglenozoa</taxon>
        <taxon>Kinetoplastea</taxon>
        <taxon>Metakinetoplastina</taxon>
        <taxon>Trypanosomatida</taxon>
        <taxon>Trypanosomatidae</taxon>
        <taxon>Leishmaniinae</taxon>
        <taxon>Leishmania</taxon>
        <taxon>Leishmania guyanensis species complex</taxon>
    </lineage>
</organism>
<dbReference type="VEuPathDB" id="TriTrypDB:LPMP_355740"/>
<proteinExistence type="predicted"/>
<feature type="region of interest" description="Disordered" evidence="1">
    <location>
        <begin position="53"/>
        <end position="100"/>
    </location>
</feature>
<keyword evidence="3" id="KW-1185">Reference proteome</keyword>
<dbReference type="RefSeq" id="XP_010703504.1">
    <property type="nucleotide sequence ID" value="XM_010705202.1"/>
</dbReference>
<dbReference type="GeneID" id="22579602"/>
<dbReference type="AlphaFoldDB" id="A0A088S3A8"/>
<evidence type="ECO:0000313" key="2">
    <source>
        <dbReference type="EMBL" id="AIO02704.1"/>
    </source>
</evidence>
<sequence>MHSTHVQMLARTVFRLWTPKYFREQAGAGRHLGKRRARALNAAPALCSTAAARGGVTATSCTTPARAPPPRKSTRKSLAEHAPSTSSVGRAPGQPPISSLHSPLPDAFHTSHPLVQRTQELLHELATVDHSQSSLSPDAARGYAQFSARHDVLGPLRSLLPLPATSSGGSSANPASRQRFHIVPVVGMNPLMPPPPRLQRTATADFSLSDLVLFLQLYDSANMEDGKLLVQVMNEVRRQLFALAETAARTTTGEGDLEAERGGVKGVLQTPSASPLPFPAMLYTMSSLGIVEEAVLDVVTSCALRDGTHGKLGLLYSQLHHYSVKELLQLLIALQRFGHQQQPTTKALTKALRASLYDTSTTASRFHRRAGAFKKALAARRQTPPPGEGRVNAAEVDDDTGGVIAMMAADEELGSLAFGLECPLFLLLEALTTTATTVHRRADVVTFLSDLIAVTAAAELTTAVQENRGLPVPAGPKEVTKEAQEFLFAVSHQLLRAAKLTEAMNLPQILLSEVFAWSTTLSGRGVIVDGGEDSAVPSDRVVYYDHVTADLIKASSAE</sequence>
<evidence type="ECO:0000256" key="1">
    <source>
        <dbReference type="SAM" id="MobiDB-lite"/>
    </source>
</evidence>
<reference evidence="2 3" key="1">
    <citation type="journal article" date="2015" name="Sci. Rep.">
        <title>The genome of Leishmania panamensis: insights into genomics of the L. (Viannia) subgenus.</title>
        <authorList>
            <person name="Llanes A."/>
            <person name="Restrepo C.M."/>
            <person name="Vecchio G.D."/>
            <person name="Anguizola F.J."/>
            <person name="Lleonart R."/>
        </authorList>
    </citation>
    <scope>NUCLEOTIDE SEQUENCE [LARGE SCALE GENOMIC DNA]</scope>
    <source>
        <strain evidence="2 3">MHOM/PA/94/PSC-1</strain>
    </source>
</reference>
<protein>
    <submittedName>
        <fullName evidence="2">Uncharacterized protein</fullName>
    </submittedName>
</protein>
<gene>
    <name evidence="2" type="ORF">LPMP_355740</name>
</gene>
<name>A0A088S3A8_LEIPA</name>
<dbReference type="eggNOG" id="ENOG502S9X6">
    <property type="taxonomic scope" value="Eukaryota"/>
</dbReference>
<dbReference type="Proteomes" id="UP000063063">
    <property type="component" value="Chromosome 35"/>
</dbReference>
<dbReference type="VEuPathDB" id="TriTrypDB:LPAL13_350065900"/>
<dbReference type="OrthoDB" id="265277at2759"/>